<evidence type="ECO:0000256" key="5">
    <source>
        <dbReference type="SAM" id="Phobius"/>
    </source>
</evidence>
<dbReference type="Proteomes" id="UP000660668">
    <property type="component" value="Unassembled WGS sequence"/>
</dbReference>
<dbReference type="GO" id="GO:0016020">
    <property type="term" value="C:membrane"/>
    <property type="evidence" value="ECO:0007669"/>
    <property type="project" value="UniProtKB-SubCell"/>
</dbReference>
<keyword evidence="8" id="KW-1185">Reference proteome</keyword>
<keyword evidence="4 5" id="KW-0472">Membrane</keyword>
<feature type="transmembrane region" description="Helical" evidence="5">
    <location>
        <begin position="151"/>
        <end position="171"/>
    </location>
</feature>
<evidence type="ECO:0000259" key="6">
    <source>
        <dbReference type="Pfam" id="PF01794"/>
    </source>
</evidence>
<feature type="transmembrane region" description="Helical" evidence="5">
    <location>
        <begin position="93"/>
        <end position="113"/>
    </location>
</feature>
<proteinExistence type="predicted"/>
<organism evidence="7 8">
    <name type="scientific">Nocardioides agariphilus</name>
    <dbReference type="NCBI Taxonomy" id="433664"/>
    <lineage>
        <taxon>Bacteria</taxon>
        <taxon>Bacillati</taxon>
        <taxon>Actinomycetota</taxon>
        <taxon>Actinomycetes</taxon>
        <taxon>Propionibacteriales</taxon>
        <taxon>Nocardioidaceae</taxon>
        <taxon>Nocardioides</taxon>
    </lineage>
</organism>
<accession>A0A930VLH0</accession>
<feature type="transmembrane region" description="Helical" evidence="5">
    <location>
        <begin position="53"/>
        <end position="73"/>
    </location>
</feature>
<keyword evidence="2 5" id="KW-0812">Transmembrane</keyword>
<feature type="transmembrane region" description="Helical" evidence="5">
    <location>
        <begin position="125"/>
        <end position="145"/>
    </location>
</feature>
<dbReference type="RefSeq" id="WP_194695085.1">
    <property type="nucleotide sequence ID" value="NZ_JADKPO010000004.1"/>
</dbReference>
<feature type="transmembrane region" description="Helical" evidence="5">
    <location>
        <begin position="12"/>
        <end position="33"/>
    </location>
</feature>
<reference evidence="7" key="1">
    <citation type="submission" date="2020-11" db="EMBL/GenBank/DDBJ databases">
        <title>Nocardioides cynanchi sp. nov., isolated from soil of rhizosphere of Cynanchum wilfordii.</title>
        <authorList>
            <person name="Lee J.-S."/>
            <person name="Suh M.K."/>
            <person name="Kim J.-S."/>
        </authorList>
    </citation>
    <scope>NUCLEOTIDE SEQUENCE</scope>
    <source>
        <strain evidence="7">KCTC 19276</strain>
    </source>
</reference>
<evidence type="ECO:0000256" key="1">
    <source>
        <dbReference type="ARBA" id="ARBA00004141"/>
    </source>
</evidence>
<protein>
    <submittedName>
        <fullName evidence="7">Ferric reductase-like transmembrane domain-containing protein</fullName>
    </submittedName>
</protein>
<feature type="domain" description="Ferric oxidoreductase" evidence="6">
    <location>
        <begin position="14"/>
        <end position="136"/>
    </location>
</feature>
<name>A0A930VLH0_9ACTN</name>
<gene>
    <name evidence="7" type="ORF">ISU10_03985</name>
</gene>
<keyword evidence="3 5" id="KW-1133">Transmembrane helix</keyword>
<dbReference type="EMBL" id="JADKPO010000004">
    <property type="protein sequence ID" value="MBF4766925.1"/>
    <property type="molecule type" value="Genomic_DNA"/>
</dbReference>
<evidence type="ECO:0000256" key="4">
    <source>
        <dbReference type="ARBA" id="ARBA00023136"/>
    </source>
</evidence>
<comment type="caution">
    <text evidence="7">The sequence shown here is derived from an EMBL/GenBank/DDBJ whole genome shotgun (WGS) entry which is preliminary data.</text>
</comment>
<evidence type="ECO:0000256" key="2">
    <source>
        <dbReference type="ARBA" id="ARBA00022692"/>
    </source>
</evidence>
<comment type="subcellular location">
    <subcellularLocation>
        <location evidence="1">Membrane</location>
        <topology evidence="1">Multi-pass membrane protein</topology>
    </subcellularLocation>
</comment>
<evidence type="ECO:0000313" key="8">
    <source>
        <dbReference type="Proteomes" id="UP000660668"/>
    </source>
</evidence>
<evidence type="ECO:0000313" key="7">
    <source>
        <dbReference type="EMBL" id="MBF4766925.1"/>
    </source>
</evidence>
<dbReference type="Pfam" id="PF01794">
    <property type="entry name" value="Ferric_reduct"/>
    <property type="match status" value="1"/>
</dbReference>
<dbReference type="InterPro" id="IPR013130">
    <property type="entry name" value="Fe3_Rdtase_TM_dom"/>
</dbReference>
<evidence type="ECO:0000256" key="3">
    <source>
        <dbReference type="ARBA" id="ARBA00022989"/>
    </source>
</evidence>
<dbReference type="AlphaFoldDB" id="A0A930VLH0"/>
<sequence length="189" mass="20417">MTDGPLLWYVNRATGVVLLLLLTLTVVLGVLSVRGSHGRRLPAFVTQDLHRNLALLGVVMLGVHIASAVVDSYVDIRWWQALVPAGATYEPVWLGLGALAFDFLLVLVVTSLVRTRLGHRSWRAVHLSAWVAWCLSVVHGIGIGTDLRQPGGLAVLPTLGCCVAVLAAFIVRASWARRPEPPHSVRSVA</sequence>